<evidence type="ECO:0000259" key="1">
    <source>
        <dbReference type="Pfam" id="PF12146"/>
    </source>
</evidence>
<sequence>MSQKTFLTEDETIHKSVHSYNQTHKTPRAIILACQSIEENIEDYNDFREYFAEENVAVYIYSYRNTIKTTSDYLRDYPKNTSDTTIVCDVMKLRTLISEKHGNTSVLLFGYSLGTIIALSTLLKYPQKFSGIALWNLDLCFEKYSCMLMTLLLKIEKFFKGSDTPSRLMRHLTTDLWNRNNQNWKNFLKDHSVKKNSQNYILDSNHIPISVWLEFMSMATDISSRGSFNPLSRFIPFCLIGGGNVSSKIEDLTQTYKLTTRLQNEEFYDISLMSLPPTMHSNDPHNVFPPPAIKKLRNWIVNSYLPKVIPLISQHKK</sequence>
<accession>A0ABM5NEN3</accession>
<gene>
    <name evidence="2" type="ORF">WSI_00710</name>
</gene>
<dbReference type="RefSeq" id="WP_012778493.1">
    <property type="nucleotide sequence ID" value="NC_020549.1"/>
</dbReference>
<evidence type="ECO:0000313" key="3">
    <source>
        <dbReference type="Proteomes" id="UP000011820"/>
    </source>
</evidence>
<evidence type="ECO:0000313" key="2">
    <source>
        <dbReference type="EMBL" id="AGH16514.1"/>
    </source>
</evidence>
<keyword evidence="3" id="KW-1185">Reference proteome</keyword>
<dbReference type="GeneID" id="93076513"/>
<name>A0ABM5NEN3_LIBAS</name>
<dbReference type="InterPro" id="IPR029058">
    <property type="entry name" value="AB_hydrolase_fold"/>
</dbReference>
<dbReference type="Proteomes" id="UP000011820">
    <property type="component" value="Chromosome"/>
</dbReference>
<dbReference type="InterPro" id="IPR022742">
    <property type="entry name" value="Hydrolase_4"/>
</dbReference>
<dbReference type="Pfam" id="PF12146">
    <property type="entry name" value="Hydrolase_4"/>
    <property type="match status" value="1"/>
</dbReference>
<feature type="domain" description="Serine aminopeptidase S33" evidence="1">
    <location>
        <begin position="26"/>
        <end position="224"/>
    </location>
</feature>
<reference evidence="2 3" key="1">
    <citation type="journal article" date="2013" name="Genome Announc.">
        <title>Complete Genome Sequence of a Chinese Strain of 'Candidatus Liberibacter asiaticus'.</title>
        <authorList>
            <person name="Lin H."/>
            <person name="Han C.S."/>
            <person name="Liu B."/>
            <person name="Lou B."/>
            <person name="Bai X."/>
            <person name="Deng C."/>
            <person name="Civerolo E.L."/>
            <person name="Gupta G."/>
        </authorList>
    </citation>
    <scope>NUCLEOTIDE SEQUENCE [LARGE SCALE GENOMIC DNA]</scope>
    <source>
        <strain evidence="3">gxpsy</strain>
    </source>
</reference>
<proteinExistence type="predicted"/>
<dbReference type="SUPFAM" id="SSF53474">
    <property type="entry name" value="alpha/beta-Hydrolases"/>
    <property type="match status" value="1"/>
</dbReference>
<dbReference type="Gene3D" id="3.40.50.1820">
    <property type="entry name" value="alpha/beta hydrolase"/>
    <property type="match status" value="1"/>
</dbReference>
<protein>
    <submittedName>
        <fullName evidence="2">Lysophospholipase protein</fullName>
    </submittedName>
</protein>
<organism evidence="2 3">
    <name type="scientific">Candidatus Liberibacter asiaticus str. gxpsy</name>
    <dbReference type="NCBI Taxonomy" id="1174529"/>
    <lineage>
        <taxon>Bacteria</taxon>
        <taxon>Pseudomonadati</taxon>
        <taxon>Pseudomonadota</taxon>
        <taxon>Alphaproteobacteria</taxon>
        <taxon>Hyphomicrobiales</taxon>
        <taxon>Rhizobiaceae</taxon>
        <taxon>Liberibacter</taxon>
    </lineage>
</organism>
<dbReference type="EMBL" id="CP004005">
    <property type="protein sequence ID" value="AGH16514.1"/>
    <property type="molecule type" value="Genomic_DNA"/>
</dbReference>